<dbReference type="InParanoid" id="G2Q5E3"/>
<evidence type="ECO:0000256" key="1">
    <source>
        <dbReference type="SAM" id="MobiDB-lite"/>
    </source>
</evidence>
<dbReference type="RefSeq" id="XP_003659019.1">
    <property type="nucleotide sequence ID" value="XM_003658971.1"/>
</dbReference>
<dbReference type="AlphaFoldDB" id="G2Q5E3"/>
<protein>
    <submittedName>
        <fullName evidence="2">Uncharacterized protein</fullName>
    </submittedName>
</protein>
<accession>G2Q5E3</accession>
<evidence type="ECO:0000313" key="3">
    <source>
        <dbReference type="Proteomes" id="UP000007322"/>
    </source>
</evidence>
<keyword evidence="3" id="KW-1185">Reference proteome</keyword>
<reference evidence="2 3" key="1">
    <citation type="journal article" date="2011" name="Nat. Biotechnol.">
        <title>Comparative genomic analysis of the thermophilic biomass-degrading fungi Myceliophthora thermophila and Thielavia terrestris.</title>
        <authorList>
            <person name="Berka R.M."/>
            <person name="Grigoriev I.V."/>
            <person name="Otillar R."/>
            <person name="Salamov A."/>
            <person name="Grimwood J."/>
            <person name="Reid I."/>
            <person name="Ishmael N."/>
            <person name="John T."/>
            <person name="Darmond C."/>
            <person name="Moisan M.-C."/>
            <person name="Henrissat B."/>
            <person name="Coutinho P.M."/>
            <person name="Lombard V."/>
            <person name="Natvig D.O."/>
            <person name="Lindquist E."/>
            <person name="Schmutz J."/>
            <person name="Lucas S."/>
            <person name="Harris P."/>
            <person name="Powlowski J."/>
            <person name="Bellemare A."/>
            <person name="Taylor D."/>
            <person name="Butler G."/>
            <person name="de Vries R.P."/>
            <person name="Allijn I.E."/>
            <person name="van den Brink J."/>
            <person name="Ushinsky S."/>
            <person name="Storms R."/>
            <person name="Powell A.J."/>
            <person name="Paulsen I.T."/>
            <person name="Elbourne L.D.H."/>
            <person name="Baker S.E."/>
            <person name="Magnuson J."/>
            <person name="LaBoissiere S."/>
            <person name="Clutterbuck A.J."/>
            <person name="Martinez D."/>
            <person name="Wogulis M."/>
            <person name="de Leon A.L."/>
            <person name="Rey M.W."/>
            <person name="Tsang A."/>
        </authorList>
    </citation>
    <scope>NUCLEOTIDE SEQUENCE [LARGE SCALE GENOMIC DNA]</scope>
    <source>
        <strain evidence="3">ATCC 42464 / BCRC 31852 / DSM 1799</strain>
    </source>
</reference>
<dbReference type="KEGG" id="mtm:MYCTH_91274"/>
<name>G2Q5E3_THET4</name>
<dbReference type="Proteomes" id="UP000007322">
    <property type="component" value="Chromosome 1"/>
</dbReference>
<feature type="region of interest" description="Disordered" evidence="1">
    <location>
        <begin position="1"/>
        <end position="163"/>
    </location>
</feature>
<evidence type="ECO:0000313" key="2">
    <source>
        <dbReference type="EMBL" id="AEO53774.1"/>
    </source>
</evidence>
<sequence>MELTAAAATATASSSPPPGTEQPRLEQQPPRQQHQQQQRLLSVPTGQRPRPRQPNAAGTPPPRVGRVAPPSPQYSYAAPSRSTNPNRPSPVKRKDSGYSSWSAATPRTLDAPGAHEQGRGHGLGAAVEEGEGEEEEEEAYYTGPDGYDGYDDGNGVAGGEYEHGDGEYEQEYYDESGRYHAWDEEDVEYSSENLTQLCRADQPEIEGRSRGGFINLLLERSPLVGGNVWSGDRE</sequence>
<dbReference type="EMBL" id="CP003002">
    <property type="protein sequence ID" value="AEO53774.1"/>
    <property type="molecule type" value="Genomic_DNA"/>
</dbReference>
<dbReference type="GeneID" id="11509073"/>
<dbReference type="HOGENOM" id="CLU_1185737_0_0_1"/>
<feature type="compositionally biased region" description="Low complexity" evidence="1">
    <location>
        <begin position="1"/>
        <end position="14"/>
    </location>
</feature>
<proteinExistence type="predicted"/>
<feature type="compositionally biased region" description="Acidic residues" evidence="1">
    <location>
        <begin position="128"/>
        <end position="139"/>
    </location>
</feature>
<gene>
    <name evidence="2" type="ORF">MYCTH_91274</name>
</gene>
<dbReference type="VEuPathDB" id="FungiDB:MYCTH_91274"/>
<feature type="compositionally biased region" description="Low complexity" evidence="1">
    <location>
        <begin position="73"/>
        <end position="86"/>
    </location>
</feature>
<organism evidence="2 3">
    <name type="scientific">Thermothelomyces thermophilus (strain ATCC 42464 / BCRC 31852 / DSM 1799)</name>
    <name type="common">Sporotrichum thermophile</name>
    <dbReference type="NCBI Taxonomy" id="573729"/>
    <lineage>
        <taxon>Eukaryota</taxon>
        <taxon>Fungi</taxon>
        <taxon>Dikarya</taxon>
        <taxon>Ascomycota</taxon>
        <taxon>Pezizomycotina</taxon>
        <taxon>Sordariomycetes</taxon>
        <taxon>Sordariomycetidae</taxon>
        <taxon>Sordariales</taxon>
        <taxon>Chaetomiaceae</taxon>
        <taxon>Thermothelomyces</taxon>
    </lineage>
</organism>
<feature type="compositionally biased region" description="Low complexity" evidence="1">
    <location>
        <begin position="25"/>
        <end position="41"/>
    </location>
</feature>